<keyword evidence="5" id="KW-0677">Repeat</keyword>
<dbReference type="GO" id="GO:0034657">
    <property type="term" value="C:GID complex"/>
    <property type="evidence" value="ECO:0007669"/>
    <property type="project" value="TreeGrafter"/>
</dbReference>
<dbReference type="Pfam" id="PF00400">
    <property type="entry name" value="WD40"/>
    <property type="match status" value="5"/>
</dbReference>
<feature type="repeat" description="WD" evidence="8">
    <location>
        <begin position="452"/>
        <end position="483"/>
    </location>
</feature>
<evidence type="ECO:0000256" key="3">
    <source>
        <dbReference type="ARBA" id="ARBA00022490"/>
    </source>
</evidence>
<evidence type="ECO:0000259" key="10">
    <source>
        <dbReference type="PROSITE" id="PS50897"/>
    </source>
</evidence>
<evidence type="ECO:0000256" key="5">
    <source>
        <dbReference type="ARBA" id="ARBA00022737"/>
    </source>
</evidence>
<feature type="compositionally biased region" description="Low complexity" evidence="9">
    <location>
        <begin position="129"/>
        <end position="149"/>
    </location>
</feature>
<dbReference type="SMART" id="SM00668">
    <property type="entry name" value="CTLH"/>
    <property type="match status" value="1"/>
</dbReference>
<feature type="compositionally biased region" description="Polar residues" evidence="9">
    <location>
        <begin position="150"/>
        <end position="163"/>
    </location>
</feature>
<dbReference type="GO" id="GO:0043161">
    <property type="term" value="P:proteasome-mediated ubiquitin-dependent protein catabolic process"/>
    <property type="evidence" value="ECO:0007669"/>
    <property type="project" value="TreeGrafter"/>
</dbReference>
<dbReference type="GO" id="GO:0005739">
    <property type="term" value="C:mitochondrion"/>
    <property type="evidence" value="ECO:0007669"/>
    <property type="project" value="UniProtKB-SubCell"/>
</dbReference>
<evidence type="ECO:0000256" key="4">
    <source>
        <dbReference type="ARBA" id="ARBA00022574"/>
    </source>
</evidence>
<dbReference type="PROSITE" id="PS50294">
    <property type="entry name" value="WD_REPEATS_REGION"/>
    <property type="match status" value="3"/>
</dbReference>
<dbReference type="SMART" id="SM00320">
    <property type="entry name" value="WD40"/>
    <property type="match status" value="5"/>
</dbReference>
<feature type="compositionally biased region" description="Low complexity" evidence="9">
    <location>
        <begin position="61"/>
        <end position="72"/>
    </location>
</feature>
<dbReference type="PANTHER" id="PTHR22838">
    <property type="entry name" value="WD REPEAT PROTEIN 26-RELATED"/>
    <property type="match status" value="1"/>
</dbReference>
<feature type="region of interest" description="Disordered" evidence="9">
    <location>
        <begin position="35"/>
        <end position="72"/>
    </location>
</feature>
<comment type="caution">
    <text evidence="11">The sequence shown here is derived from an EMBL/GenBank/DDBJ whole genome shotgun (WGS) entry which is preliminary data.</text>
</comment>
<feature type="domain" description="CTLH" evidence="10">
    <location>
        <begin position="227"/>
        <end position="286"/>
    </location>
</feature>
<dbReference type="Pfam" id="PF17814">
    <property type="entry name" value="LisH_TPL"/>
    <property type="match status" value="1"/>
</dbReference>
<name>A0A8T3DN70_9TELE</name>
<dbReference type="PROSITE" id="PS50896">
    <property type="entry name" value="LISH"/>
    <property type="match status" value="1"/>
</dbReference>
<evidence type="ECO:0000256" key="9">
    <source>
        <dbReference type="SAM" id="MobiDB-lite"/>
    </source>
</evidence>
<feature type="repeat" description="WD" evidence="8">
    <location>
        <begin position="406"/>
        <end position="440"/>
    </location>
</feature>
<dbReference type="InterPro" id="IPR054532">
    <property type="entry name" value="TPL_SMU1_LisH-like"/>
</dbReference>
<keyword evidence="6" id="KW-0496">Mitochondrion</keyword>
<dbReference type="InterPro" id="IPR036322">
    <property type="entry name" value="WD40_repeat_dom_sf"/>
</dbReference>
<feature type="repeat" description="WD" evidence="8">
    <location>
        <begin position="664"/>
        <end position="696"/>
    </location>
</feature>
<accession>A0A8T3DN70</accession>
<dbReference type="InterPro" id="IPR051350">
    <property type="entry name" value="WD_repeat-ST_regulator"/>
</dbReference>
<dbReference type="InterPro" id="IPR006595">
    <property type="entry name" value="CTLH_C"/>
</dbReference>
<dbReference type="SUPFAM" id="SSF50978">
    <property type="entry name" value="WD40 repeat-like"/>
    <property type="match status" value="1"/>
</dbReference>
<dbReference type="AlphaFoldDB" id="A0A8T3DN70"/>
<dbReference type="InterPro" id="IPR006594">
    <property type="entry name" value="LisH"/>
</dbReference>
<dbReference type="EMBL" id="JAERUA010000007">
    <property type="protein sequence ID" value="KAI1897992.1"/>
    <property type="molecule type" value="Genomic_DNA"/>
</dbReference>
<dbReference type="FunFam" id="2.130.10.10:FF:000087">
    <property type="entry name" value="WD repeat-containing protein 26 homolog"/>
    <property type="match status" value="1"/>
</dbReference>
<proteinExistence type="predicted"/>
<keyword evidence="12" id="KW-1185">Reference proteome</keyword>
<evidence type="ECO:0000256" key="1">
    <source>
        <dbReference type="ARBA" id="ARBA00004173"/>
    </source>
</evidence>
<dbReference type="PANTHER" id="PTHR22838:SF0">
    <property type="entry name" value="WD REPEAT-CONTAINING PROTEIN 26"/>
    <property type="match status" value="1"/>
</dbReference>
<comment type="subcellular location">
    <subcellularLocation>
        <location evidence="2">Cytoplasm</location>
    </subcellularLocation>
    <subcellularLocation>
        <location evidence="1">Mitochondrion</location>
    </subcellularLocation>
</comment>
<reference evidence="11" key="1">
    <citation type="submission" date="2021-01" db="EMBL/GenBank/DDBJ databases">
        <authorList>
            <person name="Zahm M."/>
            <person name="Roques C."/>
            <person name="Cabau C."/>
            <person name="Klopp C."/>
            <person name="Donnadieu C."/>
            <person name="Jouanno E."/>
            <person name="Lampietro C."/>
            <person name="Louis A."/>
            <person name="Herpin A."/>
            <person name="Echchiki A."/>
            <person name="Berthelot C."/>
            <person name="Parey E."/>
            <person name="Roest-Crollius H."/>
            <person name="Braasch I."/>
            <person name="Postlethwait J."/>
            <person name="Bobe J."/>
            <person name="Montfort J."/>
            <person name="Bouchez O."/>
            <person name="Begum T."/>
            <person name="Mejri S."/>
            <person name="Adams A."/>
            <person name="Chen W.-J."/>
            <person name="Guiguen Y."/>
        </authorList>
    </citation>
    <scope>NUCLEOTIDE SEQUENCE</scope>
    <source>
        <tissue evidence="11">Blood</tissue>
    </source>
</reference>
<dbReference type="Proteomes" id="UP000829720">
    <property type="component" value="Unassembled WGS sequence"/>
</dbReference>
<gene>
    <name evidence="11" type="ORF">AGOR_G00089010</name>
</gene>
<dbReference type="Gene3D" id="2.130.10.10">
    <property type="entry name" value="YVTN repeat-like/Quinoprotein amine dehydrogenase"/>
    <property type="match status" value="1"/>
</dbReference>
<keyword evidence="3" id="KW-0963">Cytoplasm</keyword>
<evidence type="ECO:0000256" key="2">
    <source>
        <dbReference type="ARBA" id="ARBA00004496"/>
    </source>
</evidence>
<dbReference type="CDD" id="cd00200">
    <property type="entry name" value="WD40"/>
    <property type="match status" value="1"/>
</dbReference>
<organism evidence="11 12">
    <name type="scientific">Albula goreensis</name>
    <dbReference type="NCBI Taxonomy" id="1534307"/>
    <lineage>
        <taxon>Eukaryota</taxon>
        <taxon>Metazoa</taxon>
        <taxon>Chordata</taxon>
        <taxon>Craniata</taxon>
        <taxon>Vertebrata</taxon>
        <taxon>Euteleostomi</taxon>
        <taxon>Actinopterygii</taxon>
        <taxon>Neopterygii</taxon>
        <taxon>Teleostei</taxon>
        <taxon>Albuliformes</taxon>
        <taxon>Albulidae</taxon>
        <taxon>Albula</taxon>
    </lineage>
</organism>
<dbReference type="PROSITE" id="PS50897">
    <property type="entry name" value="CTLH"/>
    <property type="match status" value="1"/>
</dbReference>
<dbReference type="InterPro" id="IPR001680">
    <property type="entry name" value="WD40_rpt"/>
</dbReference>
<evidence type="ECO:0000256" key="8">
    <source>
        <dbReference type="PROSITE-ProRule" id="PRU00221"/>
    </source>
</evidence>
<feature type="region of interest" description="Disordered" evidence="9">
    <location>
        <begin position="114"/>
        <end position="163"/>
    </location>
</feature>
<feature type="compositionally biased region" description="Low complexity" evidence="9">
    <location>
        <begin position="35"/>
        <end position="49"/>
    </location>
</feature>
<evidence type="ECO:0000256" key="7">
    <source>
        <dbReference type="ARBA" id="ARBA00040955"/>
    </source>
</evidence>
<evidence type="ECO:0000313" key="11">
    <source>
        <dbReference type="EMBL" id="KAI1897992.1"/>
    </source>
</evidence>
<protein>
    <recommendedName>
        <fullName evidence="7">WD repeat-containing protein 26</fullName>
    </recommendedName>
</protein>
<keyword evidence="4 8" id="KW-0853">WD repeat</keyword>
<dbReference type="InterPro" id="IPR015943">
    <property type="entry name" value="WD40/YVTN_repeat-like_dom_sf"/>
</dbReference>
<sequence>MPDVTHATRQQNRKCYLAHISKWLLTTAALGEETLASASSSSDSDTGGASPPPRKKHRASAAEGAGEPGASSGTVGLSAVVLGLATSPHPPGPPPAIPFNRTIVNNISSNIMQANGAGQVPDSELSCLNSAQNGESSSSSGAHSNGLISTANNGNTVSTNNGESAGVASGTLAASASGLDISSTMKKKKRLSQSEEDVIRLIGQHLHGLGLHQTVDLLMQESGCRLEHPAATKFRNHVMEGEWDKAESDLNELKALMHSPSAIVRMKFLLLQQKYLEYLEDGKVLEALQVLRGELTPLKYNTERIHVLSGYLMCSHAEDLRAKAEWEGKGTGSRSRLLDKLQTYLPPSVMLPPRRLQTLLRQAVELQRDRCLYHNTKLDSSLDSVSLLLDHVCSRKQFPCYTQQILTEHCNEVWFCKFSNDGTKLATGSKDTTVIIWQVDPDTHQLKLLKTLEGHAYGVSYLAWSPDDTYLIACGPDDCSELWLWNVQTGELRTKMSQSHEDSLTSVAWNPDAKRFVTGGQRGQFYQCDLDGNLLDSWEGVRVQCLWCLSDGRTVLASDTHQRIRGYNFEDLTDRNIVQEDHPIMSFTVSKNGRLALLNVATQGVHLWDLQDRVLVRKYQGVTQGFYTIHSCFGGHNEDFIASGSEDHKVYIWHKRSELPIAELTGHTRTVNCVSWNPALPGLMASASDDGTVRVWGPAPFLDTQDLDGLNESCCSMDS</sequence>
<dbReference type="OrthoDB" id="972532at2759"/>
<evidence type="ECO:0000256" key="6">
    <source>
        <dbReference type="ARBA" id="ARBA00023128"/>
    </source>
</evidence>
<dbReference type="PROSITE" id="PS50082">
    <property type="entry name" value="WD_REPEATS_2"/>
    <property type="match status" value="3"/>
</dbReference>
<evidence type="ECO:0000313" key="12">
    <source>
        <dbReference type="Proteomes" id="UP000829720"/>
    </source>
</evidence>